<gene>
    <name evidence="1" type="ORF">GCM10009751_14070</name>
</gene>
<protein>
    <submittedName>
        <fullName evidence="1">DUF5691 domain-containing protein</fullName>
    </submittedName>
</protein>
<evidence type="ECO:0000313" key="1">
    <source>
        <dbReference type="EMBL" id="GAA1857789.1"/>
    </source>
</evidence>
<sequence>MSTWNQILSAALVGTDRRACVLDDGAGGAFADVIPSGALDPAELLHAAGAMALGARASTGSAAAGASAAGSASATTTAPVVPAGPDDRPLIPAEAMRRIDSILSGTKSDDNNREAVRWVRVAAESGLRPPPGRLPALLDLGARRRDARDAVLELGGARALWLATHDPDRWTWVEAAVTARDRALPATESLDRSQWDGGDVHAKVRYLTALRTHDPAASRDLLAEAWAGLRAMELALLAPVVHKTLEPADEEWLEAALGAGGRPGAGAASLLRALPGTAHERRMGERIREWVSRDDAGVLHVTLPEDLDDRLRRDGVERKPASAGQGERAWWFEQVVTAAPREAWSGLAADPAELVRGEIEPDLAAELGRGLTQAAVRAGDIELAARLVVEPRGGYGRFPDRLEALARALEPRDAVVLAVAVLRSGSDDMVRIDLLLDAVAKPWPEDLCEAVVTYLTPPHGAGKSWVNNVAFAARGALPLSYLDRIRDLADHDDSFRYVRDLADDMTTTAGIRAELNLPTQNLTTQSLTTQSLTTPKEHQ</sequence>
<dbReference type="EMBL" id="BAAANL010000002">
    <property type="protein sequence ID" value="GAA1857789.1"/>
    <property type="molecule type" value="Genomic_DNA"/>
</dbReference>
<evidence type="ECO:0000313" key="2">
    <source>
        <dbReference type="Proteomes" id="UP001501094"/>
    </source>
</evidence>
<accession>A0ABN2N8S2</accession>
<proteinExistence type="predicted"/>
<keyword evidence="2" id="KW-1185">Reference proteome</keyword>
<name>A0ABN2N8S2_9MICO</name>
<dbReference type="RefSeq" id="WP_344101000.1">
    <property type="nucleotide sequence ID" value="NZ_BAAANL010000002.1"/>
</dbReference>
<dbReference type="Pfam" id="PF18944">
    <property type="entry name" value="DUF5691"/>
    <property type="match status" value="1"/>
</dbReference>
<dbReference type="Proteomes" id="UP001501094">
    <property type="component" value="Unassembled WGS sequence"/>
</dbReference>
<reference evidence="1 2" key="1">
    <citation type="journal article" date="2019" name="Int. J. Syst. Evol. Microbiol.">
        <title>The Global Catalogue of Microorganisms (GCM) 10K type strain sequencing project: providing services to taxonomists for standard genome sequencing and annotation.</title>
        <authorList>
            <consortium name="The Broad Institute Genomics Platform"/>
            <consortium name="The Broad Institute Genome Sequencing Center for Infectious Disease"/>
            <person name="Wu L."/>
            <person name="Ma J."/>
        </authorList>
    </citation>
    <scope>NUCLEOTIDE SEQUENCE [LARGE SCALE GENOMIC DNA]</scope>
    <source>
        <strain evidence="1 2">JCM 14326</strain>
    </source>
</reference>
<dbReference type="InterPro" id="IPR043746">
    <property type="entry name" value="DUF5691"/>
</dbReference>
<comment type="caution">
    <text evidence="1">The sequence shown here is derived from an EMBL/GenBank/DDBJ whole genome shotgun (WGS) entry which is preliminary data.</text>
</comment>
<organism evidence="1 2">
    <name type="scientific">Myceligenerans crystallogenes</name>
    <dbReference type="NCBI Taxonomy" id="316335"/>
    <lineage>
        <taxon>Bacteria</taxon>
        <taxon>Bacillati</taxon>
        <taxon>Actinomycetota</taxon>
        <taxon>Actinomycetes</taxon>
        <taxon>Micrococcales</taxon>
        <taxon>Promicromonosporaceae</taxon>
        <taxon>Myceligenerans</taxon>
    </lineage>
</organism>